<reference evidence="1 2" key="1">
    <citation type="submission" date="2014-06" db="EMBL/GenBank/DDBJ databases">
        <authorList>
            <person name="Ju J."/>
            <person name="Zhang J."/>
        </authorList>
    </citation>
    <scope>NUCLEOTIDE SEQUENCE [LARGE SCALE GENOMIC DNA]</scope>
    <source>
        <strain evidence="1">DmW_042</strain>
    </source>
</reference>
<dbReference type="InterPro" id="IPR012061">
    <property type="entry name" value="Glu_synth_lsu_3"/>
</dbReference>
<comment type="caution">
    <text evidence="1">The sequence shown here is derived from an EMBL/GenBank/DDBJ whole genome shotgun (WGS) entry which is preliminary data.</text>
</comment>
<dbReference type="PANTHER" id="PTHR39673:SF5">
    <property type="entry name" value="TUNGSTEN-CONTAINING FORMYLMETHANOFURAN DEHYDROGENASE 2 SUBUNIT C"/>
    <property type="match status" value="1"/>
</dbReference>
<dbReference type="Proteomes" id="UP000194565">
    <property type="component" value="Unassembled WGS sequence"/>
</dbReference>
<sequence length="232" mass="24271">MSATLSNHQAIDLRETTIRKLNATLQSEDATGTWLVSHPEGRHSIAVGLTAPIDVIIDGQVGYYAGGMNQHANLVIRGNAGPGVAENMMSGAVRVEGNASMAAGATAHGGLLVIKGDAGARCGISMKGVNIVVRGSVGHMSAFMAQSGNLVVCGDAGDALGDSLYEARIFVRGTVKSLGADCEEKEMTGEDLQLLQGLLKEAGITEYSAESFRRYGSARRLYNFHVDNAAAY</sequence>
<organism evidence="1 2">
    <name type="scientific">Acetobacter tropicalis</name>
    <dbReference type="NCBI Taxonomy" id="104102"/>
    <lineage>
        <taxon>Bacteria</taxon>
        <taxon>Pseudomonadati</taxon>
        <taxon>Pseudomonadota</taxon>
        <taxon>Alphaproteobacteria</taxon>
        <taxon>Acetobacterales</taxon>
        <taxon>Acetobacteraceae</taxon>
        <taxon>Acetobacter</taxon>
    </lineage>
</organism>
<dbReference type="PANTHER" id="PTHR39673">
    <property type="entry name" value="TUNGSTEN FORMYLMETHANOFURAN DEHYDROGENASE, SUBUNIT C (FWDC)"/>
    <property type="match status" value="1"/>
</dbReference>
<dbReference type="AlphaFoldDB" id="A0A252AD64"/>
<dbReference type="CDD" id="cd00504">
    <property type="entry name" value="GXGXG"/>
    <property type="match status" value="1"/>
</dbReference>
<evidence type="ECO:0000313" key="1">
    <source>
        <dbReference type="EMBL" id="OUI87542.1"/>
    </source>
</evidence>
<proteinExistence type="predicted"/>
<dbReference type="EMBL" id="JOMM01000004">
    <property type="protein sequence ID" value="OUI87542.1"/>
    <property type="molecule type" value="Genomic_DNA"/>
</dbReference>
<dbReference type="RefSeq" id="WP_086640192.1">
    <property type="nucleotide sequence ID" value="NZ_JOMM01000004.1"/>
</dbReference>
<dbReference type="InterPro" id="IPR036485">
    <property type="entry name" value="Glu_synth_asu_C_sf"/>
</dbReference>
<accession>A0A252AD64</accession>
<evidence type="ECO:0000313" key="2">
    <source>
        <dbReference type="Proteomes" id="UP000194565"/>
    </source>
</evidence>
<protein>
    <submittedName>
        <fullName evidence="1">Protein glxC</fullName>
    </submittedName>
</protein>
<dbReference type="SUPFAM" id="SSF69336">
    <property type="entry name" value="Alpha subunit of glutamate synthase, C-terminal domain"/>
    <property type="match status" value="1"/>
</dbReference>
<dbReference type="GO" id="GO:0016491">
    <property type="term" value="F:oxidoreductase activity"/>
    <property type="evidence" value="ECO:0007669"/>
    <property type="project" value="InterPro"/>
</dbReference>
<gene>
    <name evidence="1" type="ORF">HC62_12325</name>
</gene>
<name>A0A252AD64_9PROT</name>
<dbReference type="PIRSF" id="PIRSF006519">
    <property type="entry name" value="GOGAT_dom3"/>
    <property type="match status" value="1"/>
</dbReference>
<dbReference type="Gene3D" id="2.160.20.60">
    <property type="entry name" value="Glutamate synthase, alpha subunit, C-terminal domain"/>
    <property type="match status" value="1"/>
</dbReference>